<name>F8B108_9ACTN</name>
<protein>
    <submittedName>
        <fullName evidence="1">Uncharacterized protein</fullName>
    </submittedName>
</protein>
<organism evidence="1 2">
    <name type="scientific">Candidatus Protofrankia datiscae</name>
    <dbReference type="NCBI Taxonomy" id="2716812"/>
    <lineage>
        <taxon>Bacteria</taxon>
        <taxon>Bacillati</taxon>
        <taxon>Actinomycetota</taxon>
        <taxon>Actinomycetes</taxon>
        <taxon>Frankiales</taxon>
        <taxon>Frankiaceae</taxon>
        <taxon>Protofrankia</taxon>
    </lineage>
</organism>
<dbReference type="Proteomes" id="UP000001549">
    <property type="component" value="Chromosome"/>
</dbReference>
<evidence type="ECO:0000313" key="2">
    <source>
        <dbReference type="Proteomes" id="UP000001549"/>
    </source>
</evidence>
<dbReference type="HOGENOM" id="CLU_1584052_0_0_11"/>
<dbReference type="KEGG" id="fsy:FsymDg_0049"/>
<dbReference type="EMBL" id="CP002801">
    <property type="protein sequence ID" value="AEH07638.1"/>
    <property type="molecule type" value="Genomic_DNA"/>
</dbReference>
<sequence length="168" mass="18666">MTMLFEHTASDRAVAFRVLTGVSLRGREWSGVHTMTVRTHASPVIDRSVSMPFDDIDYPPVTVLRAMVPLSFDEMVAAVSMLSMCTPEDLDMLAALREEVDFLIVFYGISKVRDAAENLQRTPATGRKAVWVEWVRDRVARMIAHEERTSNLPTSGRVTVPAVASTVA</sequence>
<proteinExistence type="predicted"/>
<keyword evidence="2" id="KW-1185">Reference proteome</keyword>
<reference evidence="1 2" key="1">
    <citation type="submission" date="2011-05" db="EMBL/GenBank/DDBJ databases">
        <title>Complete sequence of chromosome of Frankia symbiont of Datisca glomerata.</title>
        <authorList>
            <consortium name="US DOE Joint Genome Institute"/>
            <person name="Lucas S."/>
            <person name="Han J."/>
            <person name="Lapidus A."/>
            <person name="Cheng J.-F."/>
            <person name="Goodwin L."/>
            <person name="Pitluck S."/>
            <person name="Peters L."/>
            <person name="Mikhailova N."/>
            <person name="Chertkov O."/>
            <person name="Teshima H."/>
            <person name="Han C."/>
            <person name="Tapia R."/>
            <person name="Land M."/>
            <person name="Hauser L."/>
            <person name="Kyrpides N."/>
            <person name="Ivanova N."/>
            <person name="Pagani I."/>
            <person name="Berry A."/>
            <person name="Pawlowski K."/>
            <person name="Persson T."/>
            <person name="Vanden Heuvel B."/>
            <person name="Benson D."/>
            <person name="Woyke T."/>
        </authorList>
    </citation>
    <scope>NUCLEOTIDE SEQUENCE [LARGE SCALE GENOMIC DNA]</scope>
    <source>
        <strain evidence="2">4085684</strain>
    </source>
</reference>
<dbReference type="AlphaFoldDB" id="F8B108"/>
<gene>
    <name evidence="1" type="ordered locus">FsymDg_0049</name>
</gene>
<accession>F8B108</accession>
<evidence type="ECO:0000313" key="1">
    <source>
        <dbReference type="EMBL" id="AEH07638.1"/>
    </source>
</evidence>